<keyword evidence="6 7" id="KW-0012">Acyltransferase</keyword>
<comment type="similarity">
    <text evidence="7">Belongs to the DHHC palmitoyltransferase family.</text>
</comment>
<dbReference type="Pfam" id="PF01529">
    <property type="entry name" value="DHHC"/>
    <property type="match status" value="1"/>
</dbReference>
<feature type="region of interest" description="Disordered" evidence="8">
    <location>
        <begin position="1"/>
        <end position="25"/>
    </location>
</feature>
<evidence type="ECO:0000313" key="11">
    <source>
        <dbReference type="Proteomes" id="UP001516023"/>
    </source>
</evidence>
<dbReference type="PROSITE" id="PS50216">
    <property type="entry name" value="DHHC"/>
    <property type="match status" value="1"/>
</dbReference>
<reference evidence="10 11" key="1">
    <citation type="journal article" date="2020" name="G3 (Bethesda)">
        <title>Improved Reference Genome for Cyclotella cryptica CCMP332, a Model for Cell Wall Morphogenesis, Salinity Adaptation, and Lipid Production in Diatoms (Bacillariophyta).</title>
        <authorList>
            <person name="Roberts W.R."/>
            <person name="Downey K.M."/>
            <person name="Ruck E.C."/>
            <person name="Traller J.C."/>
            <person name="Alverson A.J."/>
        </authorList>
    </citation>
    <scope>NUCLEOTIDE SEQUENCE [LARGE SCALE GENOMIC DNA]</scope>
    <source>
        <strain evidence="10 11">CCMP332</strain>
    </source>
</reference>
<evidence type="ECO:0000256" key="5">
    <source>
        <dbReference type="ARBA" id="ARBA00023136"/>
    </source>
</evidence>
<evidence type="ECO:0000313" key="10">
    <source>
        <dbReference type="EMBL" id="KAL3784134.1"/>
    </source>
</evidence>
<dbReference type="EMBL" id="JABMIG020000242">
    <property type="protein sequence ID" value="KAL3784134.1"/>
    <property type="molecule type" value="Genomic_DNA"/>
</dbReference>
<dbReference type="GO" id="GO:0016020">
    <property type="term" value="C:membrane"/>
    <property type="evidence" value="ECO:0007669"/>
    <property type="project" value="UniProtKB-SubCell"/>
</dbReference>
<comment type="subcellular location">
    <subcellularLocation>
        <location evidence="1">Membrane</location>
        <topology evidence="1">Multi-pass membrane protein</topology>
    </subcellularLocation>
</comment>
<evidence type="ECO:0000259" key="9">
    <source>
        <dbReference type="Pfam" id="PF01529"/>
    </source>
</evidence>
<dbReference type="InterPro" id="IPR039859">
    <property type="entry name" value="PFA4/ZDH16/20/ERF2-like"/>
</dbReference>
<dbReference type="EC" id="2.3.1.225" evidence="7"/>
<evidence type="ECO:0000256" key="3">
    <source>
        <dbReference type="ARBA" id="ARBA00022692"/>
    </source>
</evidence>
<keyword evidence="4 7" id="KW-1133">Transmembrane helix</keyword>
<evidence type="ECO:0000256" key="8">
    <source>
        <dbReference type="SAM" id="MobiDB-lite"/>
    </source>
</evidence>
<protein>
    <recommendedName>
        <fullName evidence="7">Palmitoyltransferase</fullName>
        <ecNumber evidence="7">2.3.1.225</ecNumber>
    </recommendedName>
</protein>
<comment type="domain">
    <text evidence="7">The DHHC domain is required for palmitoyltransferase activity.</text>
</comment>
<dbReference type="GO" id="GO:0019706">
    <property type="term" value="F:protein-cysteine S-palmitoyltransferase activity"/>
    <property type="evidence" value="ECO:0007669"/>
    <property type="project" value="UniProtKB-EC"/>
</dbReference>
<evidence type="ECO:0000256" key="6">
    <source>
        <dbReference type="ARBA" id="ARBA00023315"/>
    </source>
</evidence>
<dbReference type="Proteomes" id="UP001516023">
    <property type="component" value="Unassembled WGS sequence"/>
</dbReference>
<evidence type="ECO:0000256" key="4">
    <source>
        <dbReference type="ARBA" id="ARBA00022989"/>
    </source>
</evidence>
<gene>
    <name evidence="10" type="ORF">HJC23_005792</name>
</gene>
<keyword evidence="3 7" id="KW-0812">Transmembrane</keyword>
<feature type="transmembrane region" description="Helical" evidence="7">
    <location>
        <begin position="235"/>
        <end position="255"/>
    </location>
</feature>
<evidence type="ECO:0000256" key="7">
    <source>
        <dbReference type="RuleBase" id="RU079119"/>
    </source>
</evidence>
<proteinExistence type="inferred from homology"/>
<accession>A0ABD3P767</accession>
<evidence type="ECO:0000256" key="1">
    <source>
        <dbReference type="ARBA" id="ARBA00004141"/>
    </source>
</evidence>
<feature type="transmembrane region" description="Helical" evidence="7">
    <location>
        <begin position="267"/>
        <end position="288"/>
    </location>
</feature>
<name>A0ABD3P767_9STRA</name>
<dbReference type="PANTHER" id="PTHR12246">
    <property type="entry name" value="PALMITOYLTRANSFERASE ZDHHC16"/>
    <property type="match status" value="1"/>
</dbReference>
<feature type="region of interest" description="Disordered" evidence="8">
    <location>
        <begin position="166"/>
        <end position="188"/>
    </location>
</feature>
<feature type="domain" description="Palmitoyltransferase DHHC" evidence="9">
    <location>
        <begin position="188"/>
        <end position="312"/>
    </location>
</feature>
<comment type="catalytic activity">
    <reaction evidence="7">
        <text>L-cysteinyl-[protein] + hexadecanoyl-CoA = S-hexadecanoyl-L-cysteinyl-[protein] + CoA</text>
        <dbReference type="Rhea" id="RHEA:36683"/>
        <dbReference type="Rhea" id="RHEA-COMP:10131"/>
        <dbReference type="Rhea" id="RHEA-COMP:11032"/>
        <dbReference type="ChEBI" id="CHEBI:29950"/>
        <dbReference type="ChEBI" id="CHEBI:57287"/>
        <dbReference type="ChEBI" id="CHEBI:57379"/>
        <dbReference type="ChEBI" id="CHEBI:74151"/>
        <dbReference type="EC" id="2.3.1.225"/>
    </reaction>
</comment>
<feature type="transmembrane region" description="Helical" evidence="7">
    <location>
        <begin position="142"/>
        <end position="160"/>
    </location>
</feature>
<keyword evidence="5 7" id="KW-0472">Membrane</keyword>
<comment type="caution">
    <text evidence="10">The sequence shown here is derived from an EMBL/GenBank/DDBJ whole genome shotgun (WGS) entry which is preliminary data.</text>
</comment>
<dbReference type="InterPro" id="IPR001594">
    <property type="entry name" value="Palmitoyltrfase_DHHC"/>
</dbReference>
<evidence type="ECO:0000256" key="2">
    <source>
        <dbReference type="ARBA" id="ARBA00022679"/>
    </source>
</evidence>
<sequence length="388" mass="43464">MSSFDTPKNENAMCTEIGTSSSPPQPSLLRSCLSSACGCQIDPSEYLEYSFKYNKNGEAIIPDDDDNQQQNSQPLPRIRAPGEYYVDTYNDAPWSFSFGTGEENGIWMNSGDQAGSIMATLVWLLMTYSAVTVTLLTVTEGIPPILGMIYTYLCAMALACHAKTSLTDPGSVPRSAVPQEEQRRESPSHSMCGQCQTFKPPMSHHCRICNRCVSRMDHHCPWMNNCVGAANLKHFMLFLIYTWTCAAYSLVLFGWNYFFCADEDCTFHVLVIHLVRAMTFLCIGAFLFTSSMLMNVTYGLMTGIGTIDRLKKKATNTMSQSDEEPIPLKDVFGIAGYHTWPFPVDPVFDDYDRVMGYSMPQRLVREQQFMEQAAVKQQKANAGTVEMT</sequence>
<feature type="transmembrane region" description="Helical" evidence="7">
    <location>
        <begin position="117"/>
        <end position="136"/>
    </location>
</feature>
<keyword evidence="2 7" id="KW-0808">Transferase</keyword>
<dbReference type="AlphaFoldDB" id="A0ABD3P767"/>
<keyword evidence="11" id="KW-1185">Reference proteome</keyword>
<organism evidence="10 11">
    <name type="scientific">Cyclotella cryptica</name>
    <dbReference type="NCBI Taxonomy" id="29204"/>
    <lineage>
        <taxon>Eukaryota</taxon>
        <taxon>Sar</taxon>
        <taxon>Stramenopiles</taxon>
        <taxon>Ochrophyta</taxon>
        <taxon>Bacillariophyta</taxon>
        <taxon>Coscinodiscophyceae</taxon>
        <taxon>Thalassiosirophycidae</taxon>
        <taxon>Stephanodiscales</taxon>
        <taxon>Stephanodiscaceae</taxon>
        <taxon>Cyclotella</taxon>
    </lineage>
</organism>